<gene>
    <name evidence="6" type="ORF">Barrevirus7_11</name>
</gene>
<accession>A0A3G4ZRQ1</accession>
<dbReference type="Pfam" id="PF00179">
    <property type="entry name" value="UQ_con"/>
    <property type="match status" value="1"/>
</dbReference>
<dbReference type="InterPro" id="IPR000608">
    <property type="entry name" value="UBC"/>
</dbReference>
<dbReference type="GO" id="GO:0061631">
    <property type="term" value="F:ubiquitin conjugating enzyme activity"/>
    <property type="evidence" value="ECO:0007669"/>
    <property type="project" value="UniProtKB-EC"/>
</dbReference>
<dbReference type="InterPro" id="IPR016135">
    <property type="entry name" value="UBQ-conjugating_enzyme/RWD"/>
</dbReference>
<sequence length="824" mass="95979">MDNFDNLDNLELKNIKYIRKNGNRILFELSNQQFYIIVPNQKDEFHFLEIEAILTGYTWLSKVNEYIFDKNPKLQDILTFIEKKYSEQNKIISGREPDRKVNKMDLFDNIPNLEIDTFDLEERKYRRKLESVMSTKKSKLNLNTNPNNSTTVPLFSGKVPSVLIMNEFFELRKKYSRNTGIIIELADDNIYTWTLKFKNFTNAILNRQLDNLAKTFSYDYIEIEVDFHDTLYPSYPPFLRIVRPRLNNGLMNKITNMKMVQTDYWTPCRGMLFIVNKLYNVLNEHCLIDTESEMNDITKYKDGAYHSLEAILVKLASLTDIKDEGEGEQLDKEVYNKIVPNKVVSDVSSKKPTKKKTVDVVWGKGKGFGHSGAPDWDLNAYLKMQEEKDKQIKSVLSIIMDALHNYKDEEMPLVYNIIKNSYLIPFIKSYLQGTNILEMSKHYEMYQYILLFMQILATENSIFLFDNYNESSQGLYDLLTILNKEAIQIAVFSSINKKEKEKEEKDSIDSNYDISTMISSLYDMITPIFNTYLENKKKFILEKEEGWQKKIENAISTTDTVKQEYERQMNELMFDTCKFTSSYAFANEIKGGSRPSKIMSKRLASEYAAMINGLPVFFESSVFVRVNEQDNRCVKVLITGPNDTPYSCGCFIFDLFTGNNYPTDTPKMLFLNTGNTRMNPNLYNCGKVCLSLLGTWSGKASEGWNASTSTLSQVFISIQSQILVDEPYFNEPGHESNGNNPQGKEASRLYNCERRYYTLLHCMYNLLIKNDYPEFTNIIKKHFTLKKNYIIDLIEKWKAEPNNKFEKNTIEIADKLKLVLEKLT</sequence>
<keyword evidence="4" id="KW-0833">Ubl conjugation pathway</keyword>
<proteinExistence type="predicted"/>
<evidence type="ECO:0000256" key="3">
    <source>
        <dbReference type="ARBA" id="ARBA00022679"/>
    </source>
</evidence>
<protein>
    <recommendedName>
        <fullName evidence="2">E2 ubiquitin-conjugating enzyme</fullName>
        <ecNumber evidence="2">2.3.2.23</ecNumber>
    </recommendedName>
</protein>
<keyword evidence="3" id="KW-0808">Transferase</keyword>
<dbReference type="EC" id="2.3.2.23" evidence="2"/>
<name>A0A3G4ZRQ1_9VIRU</name>
<reference evidence="6" key="1">
    <citation type="submission" date="2018-10" db="EMBL/GenBank/DDBJ databases">
        <title>Hidden diversity of soil giant viruses.</title>
        <authorList>
            <person name="Schulz F."/>
            <person name="Alteio L."/>
            <person name="Goudeau D."/>
            <person name="Ryan E.M."/>
            <person name="Malmstrom R.R."/>
            <person name="Blanchard J."/>
            <person name="Woyke T."/>
        </authorList>
    </citation>
    <scope>NUCLEOTIDE SEQUENCE</scope>
    <source>
        <strain evidence="6">BAV1</strain>
    </source>
</reference>
<dbReference type="EMBL" id="MK072004">
    <property type="protein sequence ID" value="AYV77004.1"/>
    <property type="molecule type" value="Genomic_DNA"/>
</dbReference>
<dbReference type="SMART" id="SM00212">
    <property type="entry name" value="UBCc"/>
    <property type="match status" value="1"/>
</dbReference>
<dbReference type="CDD" id="cd23802">
    <property type="entry name" value="UBCc_UBE2Q"/>
    <property type="match status" value="1"/>
</dbReference>
<evidence type="ECO:0000259" key="5">
    <source>
        <dbReference type="PROSITE" id="PS50127"/>
    </source>
</evidence>
<evidence type="ECO:0000256" key="2">
    <source>
        <dbReference type="ARBA" id="ARBA00012486"/>
    </source>
</evidence>
<evidence type="ECO:0000256" key="4">
    <source>
        <dbReference type="ARBA" id="ARBA00022786"/>
    </source>
</evidence>
<feature type="domain" description="UBC core" evidence="5">
    <location>
        <begin position="598"/>
        <end position="763"/>
    </location>
</feature>
<evidence type="ECO:0000313" key="6">
    <source>
        <dbReference type="EMBL" id="AYV77004.1"/>
    </source>
</evidence>
<comment type="pathway">
    <text evidence="1">Protein modification; protein ubiquitination.</text>
</comment>
<dbReference type="CDD" id="cd23810">
    <property type="entry name" value="UBCc_BIRC6"/>
    <property type="match status" value="1"/>
</dbReference>
<evidence type="ECO:0000256" key="1">
    <source>
        <dbReference type="ARBA" id="ARBA00004906"/>
    </source>
</evidence>
<dbReference type="PROSITE" id="PS50127">
    <property type="entry name" value="UBC_2"/>
    <property type="match status" value="1"/>
</dbReference>
<dbReference type="GO" id="GO:0016567">
    <property type="term" value="P:protein ubiquitination"/>
    <property type="evidence" value="ECO:0007669"/>
    <property type="project" value="UniProtKB-UniPathway"/>
</dbReference>
<organism evidence="6">
    <name type="scientific">Barrevirus sp</name>
    <dbReference type="NCBI Taxonomy" id="2487763"/>
    <lineage>
        <taxon>Viruses</taxon>
        <taxon>Varidnaviria</taxon>
        <taxon>Bamfordvirae</taxon>
        <taxon>Nucleocytoviricota</taxon>
        <taxon>Megaviricetes</taxon>
        <taxon>Imitervirales</taxon>
        <taxon>Mimiviridae</taxon>
        <taxon>Klosneuvirinae</taxon>
    </lineage>
</organism>
<dbReference type="PANTHER" id="PTHR46116">
    <property type="entry name" value="(E3-INDEPENDENT) E2 UBIQUITIN-CONJUGATING ENZYME"/>
    <property type="match status" value="1"/>
</dbReference>
<dbReference type="Gene3D" id="3.10.110.10">
    <property type="entry name" value="Ubiquitin Conjugating Enzyme"/>
    <property type="match status" value="2"/>
</dbReference>
<dbReference type="SUPFAM" id="SSF54495">
    <property type="entry name" value="UBC-like"/>
    <property type="match status" value="2"/>
</dbReference>
<dbReference type="PANTHER" id="PTHR46116:SF39">
    <property type="entry name" value="BACULOVIRAL IAP REPEAT-CONTAINING PROTEIN 6"/>
    <property type="match status" value="1"/>
</dbReference>
<dbReference type="UniPathway" id="UPA00143"/>